<proteinExistence type="predicted"/>
<evidence type="ECO:0000313" key="1">
    <source>
        <dbReference type="EMBL" id="MBB5155970.1"/>
    </source>
</evidence>
<keyword evidence="2" id="KW-1185">Reference proteome</keyword>
<dbReference type="Proteomes" id="UP000584374">
    <property type="component" value="Unassembled WGS sequence"/>
</dbReference>
<comment type="caution">
    <text evidence="1">The sequence shown here is derived from an EMBL/GenBank/DDBJ whole genome shotgun (WGS) entry which is preliminary data.</text>
</comment>
<dbReference type="EMBL" id="JACHIW010000001">
    <property type="protein sequence ID" value="MBB5155970.1"/>
    <property type="molecule type" value="Genomic_DNA"/>
</dbReference>
<reference evidence="1 2" key="1">
    <citation type="submission" date="2020-08" db="EMBL/GenBank/DDBJ databases">
        <title>Sequencing the genomes of 1000 actinobacteria strains.</title>
        <authorList>
            <person name="Klenk H.-P."/>
        </authorList>
    </citation>
    <scope>NUCLEOTIDE SEQUENCE [LARGE SCALE GENOMIC DNA]</scope>
    <source>
        <strain evidence="1 2">DSM 45584</strain>
    </source>
</reference>
<protein>
    <recommendedName>
        <fullName evidence="3">CBS domain-containing protein</fullName>
    </recommendedName>
</protein>
<sequence length="51" mass="5383">MAALQEMYRRGVHHLAMIARDGVLGLASASDLLFGIATERPGGPTCRVVAC</sequence>
<organism evidence="1 2">
    <name type="scientific">Saccharopolyspora phatthalungensis</name>
    <dbReference type="NCBI Taxonomy" id="664693"/>
    <lineage>
        <taxon>Bacteria</taxon>
        <taxon>Bacillati</taxon>
        <taxon>Actinomycetota</taxon>
        <taxon>Actinomycetes</taxon>
        <taxon>Pseudonocardiales</taxon>
        <taxon>Pseudonocardiaceae</taxon>
        <taxon>Saccharopolyspora</taxon>
    </lineage>
</organism>
<dbReference type="AlphaFoldDB" id="A0A840Q7Y8"/>
<name>A0A840Q7Y8_9PSEU</name>
<accession>A0A840Q7Y8</accession>
<evidence type="ECO:0008006" key="3">
    <source>
        <dbReference type="Google" id="ProtNLM"/>
    </source>
</evidence>
<gene>
    <name evidence="1" type="ORF">BJ970_003504</name>
</gene>
<evidence type="ECO:0000313" key="2">
    <source>
        <dbReference type="Proteomes" id="UP000584374"/>
    </source>
</evidence>